<proteinExistence type="predicted"/>
<comment type="caution">
    <text evidence="1">The sequence shown here is derived from an EMBL/GenBank/DDBJ whole genome shotgun (WGS) entry which is preliminary data.</text>
</comment>
<reference evidence="1" key="1">
    <citation type="journal article" date="2023" name="Insect Mol. Biol.">
        <title>Genome sequencing provides insights into the evolution of gene families encoding plant cell wall-degrading enzymes in longhorned beetles.</title>
        <authorList>
            <person name="Shin N.R."/>
            <person name="Okamura Y."/>
            <person name="Kirsch R."/>
            <person name="Pauchet Y."/>
        </authorList>
    </citation>
    <scope>NUCLEOTIDE SEQUENCE</scope>
    <source>
        <strain evidence="1">AMC_N1</strain>
    </source>
</reference>
<feature type="non-terminal residue" evidence="1">
    <location>
        <position position="1"/>
    </location>
</feature>
<dbReference type="EMBL" id="JAPWTK010000002">
    <property type="protein sequence ID" value="KAJ8962740.1"/>
    <property type="molecule type" value="Genomic_DNA"/>
</dbReference>
<dbReference type="GO" id="GO:0003676">
    <property type="term" value="F:nucleic acid binding"/>
    <property type="evidence" value="ECO:0007669"/>
    <property type="project" value="InterPro"/>
</dbReference>
<organism evidence="1 2">
    <name type="scientific">Aromia moschata</name>
    <dbReference type="NCBI Taxonomy" id="1265417"/>
    <lineage>
        <taxon>Eukaryota</taxon>
        <taxon>Metazoa</taxon>
        <taxon>Ecdysozoa</taxon>
        <taxon>Arthropoda</taxon>
        <taxon>Hexapoda</taxon>
        <taxon>Insecta</taxon>
        <taxon>Pterygota</taxon>
        <taxon>Neoptera</taxon>
        <taxon>Endopterygota</taxon>
        <taxon>Coleoptera</taxon>
        <taxon>Polyphaga</taxon>
        <taxon>Cucujiformia</taxon>
        <taxon>Chrysomeloidea</taxon>
        <taxon>Cerambycidae</taxon>
        <taxon>Cerambycinae</taxon>
        <taxon>Callichromatini</taxon>
        <taxon>Aromia</taxon>
    </lineage>
</organism>
<gene>
    <name evidence="1" type="ORF">NQ318_001138</name>
</gene>
<dbReference type="PANTHER" id="PTHR47326">
    <property type="entry name" value="TRANSPOSABLE ELEMENT TC3 TRANSPOSASE-LIKE PROTEIN"/>
    <property type="match status" value="1"/>
</dbReference>
<name>A0AAV8ZFN6_9CUCU</name>
<protein>
    <submittedName>
        <fullName evidence="1">Uncharacterized protein</fullName>
    </submittedName>
</protein>
<dbReference type="PANTHER" id="PTHR47326:SF1">
    <property type="entry name" value="HTH PSQ-TYPE DOMAIN-CONTAINING PROTEIN"/>
    <property type="match status" value="1"/>
</dbReference>
<accession>A0AAV8ZFN6</accession>
<evidence type="ECO:0000313" key="1">
    <source>
        <dbReference type="EMBL" id="KAJ8962740.1"/>
    </source>
</evidence>
<sequence length="144" mass="16913">RQVRVSKSTINRVLTGQLIRPFHIQPVQELLPHDLAPRLQFSQIIQQYRTDDMDFHKKILFTDEACFTRCGVTNLHNQHVMQMKIPMPLEQNLFNANLNTLPDLFDESRWIGRGNDAPISWPPRSPDLNPCDFFIWGDLKQKVY</sequence>
<dbReference type="Proteomes" id="UP001162162">
    <property type="component" value="Unassembled WGS sequence"/>
</dbReference>
<dbReference type="Gene3D" id="3.30.420.10">
    <property type="entry name" value="Ribonuclease H-like superfamily/Ribonuclease H"/>
    <property type="match status" value="1"/>
</dbReference>
<evidence type="ECO:0000313" key="2">
    <source>
        <dbReference type="Proteomes" id="UP001162162"/>
    </source>
</evidence>
<dbReference type="AlphaFoldDB" id="A0AAV8ZFN6"/>
<dbReference type="InterPro" id="IPR036397">
    <property type="entry name" value="RNaseH_sf"/>
</dbReference>
<keyword evidence="2" id="KW-1185">Reference proteome</keyword>